<dbReference type="SUPFAM" id="SSF53335">
    <property type="entry name" value="S-adenosyl-L-methionine-dependent methyltransferases"/>
    <property type="match status" value="1"/>
</dbReference>
<dbReference type="GO" id="GO:0032259">
    <property type="term" value="P:methylation"/>
    <property type="evidence" value="ECO:0007669"/>
    <property type="project" value="UniProtKB-KW"/>
</dbReference>
<evidence type="ECO:0000256" key="1">
    <source>
        <dbReference type="SAM" id="MobiDB-lite"/>
    </source>
</evidence>
<feature type="domain" description="DNA methylase adenine-specific" evidence="2">
    <location>
        <begin position="124"/>
        <end position="353"/>
    </location>
</feature>
<dbReference type="KEGG" id="stac:ABII15_07890"/>
<dbReference type="InterPro" id="IPR052916">
    <property type="entry name" value="Type-I_RE_MTase_Subunit"/>
</dbReference>
<dbReference type="PRINTS" id="PR00507">
    <property type="entry name" value="N12N6MTFRASE"/>
</dbReference>
<dbReference type="REBASE" id="844262">
    <property type="entry name" value="M.SspMG91ORF7890P"/>
</dbReference>
<evidence type="ECO:0000313" key="3">
    <source>
        <dbReference type="EMBL" id="XCJ69889.1"/>
    </source>
</evidence>
<dbReference type="PANTHER" id="PTHR42998">
    <property type="entry name" value="TYPE I RESTRICTION ENZYME HINDVIIP M PROTEIN-RELATED"/>
    <property type="match status" value="1"/>
</dbReference>
<dbReference type="InterPro" id="IPR003356">
    <property type="entry name" value="DNA_methylase_A-5"/>
</dbReference>
<name>A0AAU8INV1_9ACTN</name>
<keyword evidence="3" id="KW-0489">Methyltransferase</keyword>
<sequence>MQDEGSAAEPVVTAAQIARLAGVTRAAVANWRRRHDDFPAPSGGTAASPLFSLAEVEAWLAGQRKGRGVSAEVALWQALRAAYGDDMTAALVDTGSHLTGETTTALPDPIREAVDRLASERASSQLFEDLLTRLLTSAGRSGVQAITSPRLIRAFVHFAGTTEGPVYDPACGTGSLLLAVAGQTSAVHTGQEISPGLVRLAELRARLGGSRTVRIEAGDSLRDDRHPHLRAQLVVCEPPLGQTDWGREELLLDPRWELGAPPRAEGDLAWLQHCYFHTAPGGRALIALAPSAAYRRSGRRIRAELVRRGALSSVISLPSGFATSHNLPLHLWELRRPGTPGEEVRSVRMIDLTANDPDGPLEPTPDQIAHVPLIDLIHEEVDLSPSAYVTAAQPDYPSEYTALRASLEQKLRQLAELLPALPPGPGAGSLDEIASVGVGDLVQAGLVRTEDGEASSVSDQLDTDYLRGFLRSAGNTRRNTSATGTHRAELRSAQLPQMDIAQQRRYGLAFRDLGEFERRLKEIARMGDQAARLAHDGLTNGALGPPRTAATEHPHAMPPHRATREGAE</sequence>
<dbReference type="GO" id="GO:0003677">
    <property type="term" value="F:DNA binding"/>
    <property type="evidence" value="ECO:0007669"/>
    <property type="project" value="InterPro"/>
</dbReference>
<dbReference type="EMBL" id="CP159534">
    <property type="protein sequence ID" value="XCJ69889.1"/>
    <property type="molecule type" value="Genomic_DNA"/>
</dbReference>
<dbReference type="GO" id="GO:0008170">
    <property type="term" value="F:N-methyltransferase activity"/>
    <property type="evidence" value="ECO:0007669"/>
    <property type="project" value="InterPro"/>
</dbReference>
<protein>
    <submittedName>
        <fullName evidence="3">N-6 DNA methylase</fullName>
    </submittedName>
</protein>
<evidence type="ECO:0000259" key="2">
    <source>
        <dbReference type="Pfam" id="PF02384"/>
    </source>
</evidence>
<dbReference type="AlphaFoldDB" id="A0AAU8INV1"/>
<dbReference type="Pfam" id="PF02384">
    <property type="entry name" value="N6_Mtase"/>
    <property type="match status" value="1"/>
</dbReference>
<dbReference type="InterPro" id="IPR029063">
    <property type="entry name" value="SAM-dependent_MTases_sf"/>
</dbReference>
<proteinExistence type="predicted"/>
<dbReference type="PANTHER" id="PTHR42998:SF1">
    <property type="entry name" value="TYPE I RESTRICTION ENZYME HINDI METHYLASE SUBUNIT"/>
    <property type="match status" value="1"/>
</dbReference>
<reference evidence="3" key="1">
    <citation type="submission" date="2024-06" db="EMBL/GenBank/DDBJ databases">
        <title>Streptomyces sp. strain HUAS MG91 genome sequences.</title>
        <authorList>
            <person name="Mo P."/>
        </authorList>
    </citation>
    <scope>NUCLEOTIDE SEQUENCE</scope>
    <source>
        <strain evidence="3">HUAS MG91</strain>
    </source>
</reference>
<dbReference type="Gene3D" id="1.10.10.10">
    <property type="entry name" value="Winged helix-like DNA-binding domain superfamily/Winged helix DNA-binding domain"/>
    <property type="match status" value="1"/>
</dbReference>
<dbReference type="CDD" id="cd02440">
    <property type="entry name" value="AdoMet_MTases"/>
    <property type="match status" value="1"/>
</dbReference>
<feature type="region of interest" description="Disordered" evidence="1">
    <location>
        <begin position="539"/>
        <end position="568"/>
    </location>
</feature>
<keyword evidence="3" id="KW-0808">Transferase</keyword>
<organism evidence="3">
    <name type="scientific">Streptomyces tabacisoli</name>
    <dbReference type="NCBI Taxonomy" id="3156398"/>
    <lineage>
        <taxon>Bacteria</taxon>
        <taxon>Bacillati</taxon>
        <taxon>Actinomycetota</taxon>
        <taxon>Actinomycetes</taxon>
        <taxon>Kitasatosporales</taxon>
        <taxon>Streptomycetaceae</taxon>
        <taxon>Streptomyces</taxon>
    </lineage>
</organism>
<dbReference type="RefSeq" id="WP_168088450.1">
    <property type="nucleotide sequence ID" value="NZ_CP159534.1"/>
</dbReference>
<dbReference type="InterPro" id="IPR036388">
    <property type="entry name" value="WH-like_DNA-bd_sf"/>
</dbReference>
<accession>A0AAU8INV1</accession>
<dbReference type="Gene3D" id="3.40.50.150">
    <property type="entry name" value="Vaccinia Virus protein VP39"/>
    <property type="match status" value="1"/>
</dbReference>
<gene>
    <name evidence="3" type="ORF">ABII15_07890</name>
</gene>